<dbReference type="SUPFAM" id="SSF48239">
    <property type="entry name" value="Terpenoid cyclases/Protein prenyltransferases"/>
    <property type="match status" value="1"/>
</dbReference>
<keyword evidence="2" id="KW-1185">Reference proteome</keyword>
<sequence length="178" mass="20610">MVKLSKDFDKENFPYSEEPSFSRLTGLVGLLNWQGIEHPWLNQAVEVCLNNIAESKYEDSHTILTAFCLLESLPQSNHVKDLFSKLSEELYQANHFNLEPAQTYGLTPLDFAPLSNSYCRKIFSDQTLHDHLDVLESEQQEDGGWPIQWEPPSDLAKLEWRAYKTLKTLITMKSYNRI</sequence>
<gene>
    <name evidence="1" type="ORF">MU1_07790</name>
</gene>
<reference evidence="1 2" key="1">
    <citation type="submission" date="2023-03" db="EMBL/GenBank/DDBJ databases">
        <title>Draft genome sequence of the bacteria which degrade cell wall of Tricholomamatutake.</title>
        <authorList>
            <person name="Konishi Y."/>
            <person name="Fukuta Y."/>
            <person name="Shirasaka N."/>
        </authorList>
    </citation>
    <scope>NUCLEOTIDE SEQUENCE [LARGE SCALE GENOMIC DNA]</scope>
    <source>
        <strain evidence="2">mu1</strain>
    </source>
</reference>
<accession>A0ABQ6G7J7</accession>
<evidence type="ECO:0000313" key="1">
    <source>
        <dbReference type="EMBL" id="GLX66435.1"/>
    </source>
</evidence>
<dbReference type="Proteomes" id="UP001157114">
    <property type="component" value="Unassembled WGS sequence"/>
</dbReference>
<dbReference type="EMBL" id="BSSQ01000003">
    <property type="protein sequence ID" value="GLX66435.1"/>
    <property type="molecule type" value="Genomic_DNA"/>
</dbReference>
<protein>
    <recommendedName>
        <fullName evidence="3">Squalene cyclase C-terminal domain-containing protein</fullName>
    </recommendedName>
</protein>
<dbReference type="InterPro" id="IPR008930">
    <property type="entry name" value="Terpenoid_cyclase/PrenylTrfase"/>
</dbReference>
<evidence type="ECO:0008006" key="3">
    <source>
        <dbReference type="Google" id="ProtNLM"/>
    </source>
</evidence>
<organism evidence="1 2">
    <name type="scientific">Paenibacillus glycanilyticus</name>
    <dbReference type="NCBI Taxonomy" id="126569"/>
    <lineage>
        <taxon>Bacteria</taxon>
        <taxon>Bacillati</taxon>
        <taxon>Bacillota</taxon>
        <taxon>Bacilli</taxon>
        <taxon>Bacillales</taxon>
        <taxon>Paenibacillaceae</taxon>
        <taxon>Paenibacillus</taxon>
    </lineage>
</organism>
<evidence type="ECO:0000313" key="2">
    <source>
        <dbReference type="Proteomes" id="UP001157114"/>
    </source>
</evidence>
<comment type="caution">
    <text evidence="1">The sequence shown here is derived from an EMBL/GenBank/DDBJ whole genome shotgun (WGS) entry which is preliminary data.</text>
</comment>
<name>A0ABQ6G7J7_9BACL</name>
<proteinExistence type="predicted"/>
<dbReference type="RefSeq" id="WP_284237132.1">
    <property type="nucleotide sequence ID" value="NZ_BSSQ01000003.1"/>
</dbReference>